<evidence type="ECO:0000256" key="2">
    <source>
        <dbReference type="SAM" id="SignalP"/>
    </source>
</evidence>
<keyword evidence="2" id="KW-0732">Signal</keyword>
<comment type="caution">
    <text evidence="3">The sequence shown here is derived from an EMBL/GenBank/DDBJ whole genome shotgun (WGS) entry which is preliminary data.</text>
</comment>
<accession>A0A098S290</accession>
<dbReference type="EMBL" id="JPOS01000083">
    <property type="protein sequence ID" value="KGE85893.1"/>
    <property type="molecule type" value="Genomic_DNA"/>
</dbReference>
<gene>
    <name evidence="3" type="ORF">IX84_25125</name>
</gene>
<proteinExistence type="predicted"/>
<feature type="chain" id="PRO_5001939758" evidence="2">
    <location>
        <begin position="20"/>
        <end position="382"/>
    </location>
</feature>
<feature type="region of interest" description="Disordered" evidence="1">
    <location>
        <begin position="276"/>
        <end position="296"/>
    </location>
</feature>
<evidence type="ECO:0000256" key="1">
    <source>
        <dbReference type="SAM" id="MobiDB-lite"/>
    </source>
</evidence>
<reference evidence="3 4" key="1">
    <citation type="journal article" date="2014" name="Int. J. Syst. Evol. Microbiol.">
        <title>Phaeodactylibacter xiamenensis gen. nov., sp. nov., a member of the family Saprospiraceae isolated from the marine alga Phaeodactylum tricornutum.</title>
        <authorList>
            <person name="Chen Z.Jr."/>
            <person name="Lei X."/>
            <person name="Lai Q."/>
            <person name="Li Y."/>
            <person name="Zhang B."/>
            <person name="Zhang J."/>
            <person name="Zhang H."/>
            <person name="Yang L."/>
            <person name="Zheng W."/>
            <person name="Tian Y."/>
            <person name="Yu Z."/>
            <person name="Xu H.Jr."/>
            <person name="Zheng T."/>
        </authorList>
    </citation>
    <scope>NUCLEOTIDE SEQUENCE [LARGE SCALE GENOMIC DNA]</scope>
    <source>
        <strain evidence="3 4">KD52</strain>
    </source>
</reference>
<dbReference type="Proteomes" id="UP000029736">
    <property type="component" value="Unassembled WGS sequence"/>
</dbReference>
<name>A0A098S290_9BACT</name>
<sequence length="382" mass="42480">MKNLLYPCMALILSLSTLSSCTKDEETASPTGPAIWSKWAPHQPAAPDLTDKISNSMLHGGWTVSTSLENPTFEGFDDPALLDNITQELSAAQVPENLIQERLTLLQDPGFQFKVSNDPNTARLLLTTVNHSNEVVKSVSEAVFAMLSQNARRLIITDNPPAGGISGSSMTTIDRRVYSWASLFKGSDGKDMRAEWFNEAAEISYLVSEITPPSKNAQILQILLQTLYIMHDYASFLDAENSGSIANRGIRDNLAWLFLTLHHPDEAQEDQLRGRYFNHPDAKKPGDNPNTSDFDESTVNTMFELVERMRENGYASAPDLPYQPVPNWFAEQYETLTGAPMPNGNFADQAAIDLAIKACNTFLDNRTDARNFVKDYYGVEFP</sequence>
<evidence type="ECO:0000313" key="3">
    <source>
        <dbReference type="EMBL" id="KGE85893.1"/>
    </source>
</evidence>
<dbReference type="RefSeq" id="WP_044226840.1">
    <property type="nucleotide sequence ID" value="NZ_JBKAGJ010000022.1"/>
</dbReference>
<keyword evidence="4" id="KW-1185">Reference proteome</keyword>
<dbReference type="AlphaFoldDB" id="A0A098S290"/>
<dbReference type="PROSITE" id="PS51257">
    <property type="entry name" value="PROKAR_LIPOPROTEIN"/>
    <property type="match status" value="1"/>
</dbReference>
<evidence type="ECO:0000313" key="4">
    <source>
        <dbReference type="Proteomes" id="UP000029736"/>
    </source>
</evidence>
<feature type="signal peptide" evidence="2">
    <location>
        <begin position="1"/>
        <end position="19"/>
    </location>
</feature>
<feature type="compositionally biased region" description="Basic and acidic residues" evidence="1">
    <location>
        <begin position="276"/>
        <end position="286"/>
    </location>
</feature>
<protein>
    <submittedName>
        <fullName evidence="3">Uncharacterized protein</fullName>
    </submittedName>
</protein>
<organism evidence="3 4">
    <name type="scientific">Phaeodactylibacter xiamenensis</name>
    <dbReference type="NCBI Taxonomy" id="1524460"/>
    <lineage>
        <taxon>Bacteria</taxon>
        <taxon>Pseudomonadati</taxon>
        <taxon>Bacteroidota</taxon>
        <taxon>Saprospiria</taxon>
        <taxon>Saprospirales</taxon>
        <taxon>Haliscomenobacteraceae</taxon>
        <taxon>Phaeodactylibacter</taxon>
    </lineage>
</organism>